<feature type="region of interest" description="Disordered" evidence="2">
    <location>
        <begin position="143"/>
        <end position="229"/>
    </location>
</feature>
<feature type="compositionally biased region" description="Pro residues" evidence="2">
    <location>
        <begin position="143"/>
        <end position="154"/>
    </location>
</feature>
<dbReference type="AlphaFoldDB" id="A0A7S0T5T5"/>
<dbReference type="EMBL" id="HBFC01037857">
    <property type="protein sequence ID" value="CAD8723251.1"/>
    <property type="molecule type" value="Transcribed_RNA"/>
</dbReference>
<feature type="region of interest" description="Disordered" evidence="2">
    <location>
        <begin position="498"/>
        <end position="540"/>
    </location>
</feature>
<proteinExistence type="predicted"/>
<feature type="chain" id="PRO_5030885307" evidence="4">
    <location>
        <begin position="32"/>
        <end position="574"/>
    </location>
</feature>
<protein>
    <submittedName>
        <fullName evidence="5">Uncharacterized protein</fullName>
    </submittedName>
</protein>
<feature type="transmembrane region" description="Helical" evidence="3">
    <location>
        <begin position="106"/>
        <end position="132"/>
    </location>
</feature>
<feature type="compositionally biased region" description="Gly residues" evidence="2">
    <location>
        <begin position="200"/>
        <end position="214"/>
    </location>
</feature>
<gene>
    <name evidence="5" type="ORF">MANT1106_LOCUS22467</name>
</gene>
<evidence type="ECO:0000256" key="4">
    <source>
        <dbReference type="SAM" id="SignalP"/>
    </source>
</evidence>
<keyword evidence="3" id="KW-0472">Membrane</keyword>
<evidence type="ECO:0000256" key="1">
    <source>
        <dbReference type="SAM" id="Coils"/>
    </source>
</evidence>
<name>A0A7S0T5T5_9CHLO</name>
<keyword evidence="1" id="KW-0175">Coiled coil</keyword>
<feature type="compositionally biased region" description="Low complexity" evidence="2">
    <location>
        <begin position="170"/>
        <end position="181"/>
    </location>
</feature>
<evidence type="ECO:0000313" key="5">
    <source>
        <dbReference type="EMBL" id="CAD8723251.1"/>
    </source>
</evidence>
<feature type="compositionally biased region" description="Polar residues" evidence="2">
    <location>
        <begin position="506"/>
        <end position="519"/>
    </location>
</feature>
<accession>A0A7S0T5T5</accession>
<feature type="signal peptide" evidence="4">
    <location>
        <begin position="1"/>
        <end position="31"/>
    </location>
</feature>
<sequence>MPTGARTAAPLWARPLLCSLLVLATWQPMSCDRAGVAEEALHPPPSEKGYSYTPGVGVFASPYSASSQSSPSPPAPPEPLNKTTQVLELMPAPVPIFASPSLASTVAAVVGVAIGFGLVAPGTVISVMVAILGPFFRRKLPPPPPLAPPPPSLCPPARGGTPSPQPSPPRTATRRPPATLRTRTRLVLNTLKSGRMFPGASGGSGASPDGGGSSLRGVGALPVSRPRRSPQALKVVDAVGVRDVHANPDPSIQAATEEQEMAQIRTLLEERSAARAEVQRLERERVMQTEQLRMMEERMADQELTEEELAAAEDELARAREEAVVLSACKESLEQELGWQLAQTEEWSRRLREAEAGERTLTASAQKALHALAVREAEARVMEARVTTLEQQLQESREQSTQNTPRGCIVGALAEDSSASSFFTPRSSFFTPRGDNDDLGVEVTLSGISERFKSERKTETCMETVSGDAGMATLSDHNKHLAASDCLPIVHPLTSVAAGRRPRCTPDTNPGSMSINSGGKQAGASERNLEETTASHSVSARRPFPRRMLTVCIAAVVAAAATGRDVGLRRKPKR</sequence>
<keyword evidence="3" id="KW-0812">Transmembrane</keyword>
<evidence type="ECO:0000256" key="2">
    <source>
        <dbReference type="SAM" id="MobiDB-lite"/>
    </source>
</evidence>
<evidence type="ECO:0000256" key="3">
    <source>
        <dbReference type="SAM" id="Phobius"/>
    </source>
</evidence>
<feature type="coiled-coil region" evidence="1">
    <location>
        <begin position="264"/>
        <end position="336"/>
    </location>
</feature>
<reference evidence="5" key="1">
    <citation type="submission" date="2021-01" db="EMBL/GenBank/DDBJ databases">
        <authorList>
            <person name="Corre E."/>
            <person name="Pelletier E."/>
            <person name="Niang G."/>
            <person name="Scheremetjew M."/>
            <person name="Finn R."/>
            <person name="Kale V."/>
            <person name="Holt S."/>
            <person name="Cochrane G."/>
            <person name="Meng A."/>
            <person name="Brown T."/>
            <person name="Cohen L."/>
        </authorList>
    </citation>
    <scope>NUCLEOTIDE SEQUENCE</scope>
    <source>
        <strain evidence="5">SL-175</strain>
    </source>
</reference>
<keyword evidence="4" id="KW-0732">Signal</keyword>
<keyword evidence="3" id="KW-1133">Transmembrane helix</keyword>
<organism evidence="5">
    <name type="scientific">Mantoniella antarctica</name>
    <dbReference type="NCBI Taxonomy" id="81844"/>
    <lineage>
        <taxon>Eukaryota</taxon>
        <taxon>Viridiplantae</taxon>
        <taxon>Chlorophyta</taxon>
        <taxon>Mamiellophyceae</taxon>
        <taxon>Mamiellales</taxon>
        <taxon>Mamiellaceae</taxon>
        <taxon>Mantoniella</taxon>
    </lineage>
</organism>